<dbReference type="Pfam" id="PF00814">
    <property type="entry name" value="TsaD"/>
    <property type="match status" value="1"/>
</dbReference>
<dbReference type="KEGG" id="nkf:Nkreftii_002135"/>
<reference evidence="2 3" key="1">
    <citation type="journal article" date="2020" name="ISME J.">
        <title>Enrichment and physiological characterization of a novel comammox Nitrospira indicates ammonium inhibition of complete nitrification.</title>
        <authorList>
            <person name="Sakoula D."/>
            <person name="Koch H."/>
            <person name="Frank J."/>
            <person name="Jetten M.S.M."/>
            <person name="van Kessel M.A.H.J."/>
            <person name="Lucker S."/>
        </authorList>
    </citation>
    <scope>NUCLEOTIDE SEQUENCE [LARGE SCALE GENOMIC DNA]</scope>
    <source>
        <strain evidence="2">Comreactor17</strain>
    </source>
</reference>
<proteinExistence type="predicted"/>
<gene>
    <name evidence="2" type="ORF">Nkreftii_002135</name>
</gene>
<dbReference type="NCBIfam" id="TIGR03725">
    <property type="entry name" value="T6A_YeaZ"/>
    <property type="match status" value="1"/>
</dbReference>
<dbReference type="InterPro" id="IPR000905">
    <property type="entry name" value="Gcp-like_dom"/>
</dbReference>
<organism evidence="2 3">
    <name type="scientific">Candidatus Nitrospira kreftii</name>
    <dbReference type="NCBI Taxonomy" id="2652173"/>
    <lineage>
        <taxon>Bacteria</taxon>
        <taxon>Pseudomonadati</taxon>
        <taxon>Nitrospirota</taxon>
        <taxon>Nitrospiria</taxon>
        <taxon>Nitrospirales</taxon>
        <taxon>Nitrospiraceae</taxon>
        <taxon>Nitrospira</taxon>
    </lineage>
</organism>
<dbReference type="CDD" id="cd24032">
    <property type="entry name" value="ASKHA_NBD_TsaB"/>
    <property type="match status" value="1"/>
</dbReference>
<dbReference type="GO" id="GO:0002949">
    <property type="term" value="P:tRNA threonylcarbamoyladenosine modification"/>
    <property type="evidence" value="ECO:0007669"/>
    <property type="project" value="InterPro"/>
</dbReference>
<name>A0A7S8FEJ5_9BACT</name>
<dbReference type="InterPro" id="IPR022496">
    <property type="entry name" value="T6A_TsaB"/>
</dbReference>
<accession>A0A7S8FEJ5</accession>
<dbReference type="GO" id="GO:0005829">
    <property type="term" value="C:cytosol"/>
    <property type="evidence" value="ECO:0007669"/>
    <property type="project" value="TreeGrafter"/>
</dbReference>
<dbReference type="Gene3D" id="3.30.420.40">
    <property type="match status" value="2"/>
</dbReference>
<evidence type="ECO:0000313" key="2">
    <source>
        <dbReference type="EMBL" id="QPD04361.1"/>
    </source>
</evidence>
<dbReference type="PANTHER" id="PTHR11735">
    <property type="entry name" value="TRNA N6-ADENOSINE THREONYLCARBAMOYLTRANSFERASE"/>
    <property type="match status" value="1"/>
</dbReference>
<feature type="domain" description="Gcp-like" evidence="1">
    <location>
        <begin position="30"/>
        <end position="142"/>
    </location>
</feature>
<keyword evidence="2" id="KW-0808">Transferase</keyword>
<dbReference type="AlphaFoldDB" id="A0A7S8FEJ5"/>
<evidence type="ECO:0000259" key="1">
    <source>
        <dbReference type="Pfam" id="PF00814"/>
    </source>
</evidence>
<dbReference type="GO" id="GO:0016740">
    <property type="term" value="F:transferase activity"/>
    <property type="evidence" value="ECO:0007669"/>
    <property type="project" value="UniProtKB-KW"/>
</dbReference>
<dbReference type="InterPro" id="IPR043129">
    <property type="entry name" value="ATPase_NBD"/>
</dbReference>
<protein>
    <submittedName>
        <fullName evidence="2">tRNA (Adenosine(37)-N6)-threonylcarbamoyltransferase complex dimerization subunit type 1 TsaB</fullName>
    </submittedName>
</protein>
<sequence length="257" mass="28008">MKILAVETATAWQSVALLEDDHVLAMHDQEAGGAHGSLLLPTIDRLLAKSKVRLSELDGLCCSAGPGSFTGIRIGLATCLGLRAASGVPLALVPTLEAMVRNVQGEARLLCPVLESRRDEVYWALFRWMGEARWKRMLSEQVGTPRALAQSLTEHTVMFGIGWSSMEGEIRAALPESITVTVGPDHAFKPSAIHVARIGIERIRRGEIAGSAVAPLYVQRAEAEIQYERSGGISSVARRQKRIEKKVAARLARGRRR</sequence>
<dbReference type="PANTHER" id="PTHR11735:SF11">
    <property type="entry name" value="TRNA THREONYLCARBAMOYLADENOSINE BIOSYNTHESIS PROTEIN TSAB"/>
    <property type="match status" value="1"/>
</dbReference>
<evidence type="ECO:0000313" key="3">
    <source>
        <dbReference type="Proteomes" id="UP000593737"/>
    </source>
</evidence>
<dbReference type="SUPFAM" id="SSF53067">
    <property type="entry name" value="Actin-like ATPase domain"/>
    <property type="match status" value="2"/>
</dbReference>
<dbReference type="EMBL" id="CP047423">
    <property type="protein sequence ID" value="QPD04361.1"/>
    <property type="molecule type" value="Genomic_DNA"/>
</dbReference>
<dbReference type="Proteomes" id="UP000593737">
    <property type="component" value="Chromosome"/>
</dbReference>